<evidence type="ECO:0000313" key="1">
    <source>
        <dbReference type="EMBL" id="MBA0089225.1"/>
    </source>
</evidence>
<gene>
    <name evidence="1" type="ORF">HRJ53_29905</name>
</gene>
<reference evidence="1" key="1">
    <citation type="submission" date="2020-06" db="EMBL/GenBank/DDBJ databases">
        <title>Legume-microbial interactions unlock mineral nutrients during tropical forest succession.</title>
        <authorList>
            <person name="Epihov D.Z."/>
        </authorList>
    </citation>
    <scope>NUCLEOTIDE SEQUENCE [LARGE SCALE GENOMIC DNA]</scope>
    <source>
        <strain evidence="1">Pan2503</strain>
    </source>
</reference>
<dbReference type="Proteomes" id="UP000567293">
    <property type="component" value="Unassembled WGS sequence"/>
</dbReference>
<dbReference type="PIRSF" id="PIRSF016498">
    <property type="entry name" value="UCP016498"/>
    <property type="match status" value="1"/>
</dbReference>
<protein>
    <submittedName>
        <fullName evidence="1">DUF2203 domain-containing protein</fullName>
    </submittedName>
</protein>
<dbReference type="EMBL" id="JACDQQ010002887">
    <property type="protein sequence ID" value="MBA0089225.1"/>
    <property type="molecule type" value="Genomic_DNA"/>
</dbReference>
<evidence type="ECO:0000313" key="2">
    <source>
        <dbReference type="Proteomes" id="UP000567293"/>
    </source>
</evidence>
<proteinExistence type="predicted"/>
<comment type="caution">
    <text evidence="1">The sequence shown here is derived from an EMBL/GenBank/DDBJ whole genome shotgun (WGS) entry which is preliminary data.</text>
</comment>
<dbReference type="InterPro" id="IPR018699">
    <property type="entry name" value="DUF2203"/>
</dbReference>
<accession>A0A7V8NXB8</accession>
<dbReference type="Pfam" id="PF09969">
    <property type="entry name" value="DUF2203"/>
    <property type="match status" value="1"/>
</dbReference>
<keyword evidence="2" id="KW-1185">Reference proteome</keyword>
<name>A0A7V8NXB8_9BACT</name>
<dbReference type="AlphaFoldDB" id="A0A7V8NXB8"/>
<organism evidence="1 2">
    <name type="scientific">Candidatus Acidiferrum panamense</name>
    <dbReference type="NCBI Taxonomy" id="2741543"/>
    <lineage>
        <taxon>Bacteria</taxon>
        <taxon>Pseudomonadati</taxon>
        <taxon>Acidobacteriota</taxon>
        <taxon>Terriglobia</taxon>
        <taxon>Candidatus Acidiferrales</taxon>
        <taxon>Candidatus Acidiferrum</taxon>
    </lineage>
</organism>
<sequence>MSKRFTLAEAESLIPNVDRLLRQAVELKSGYANAARKIDSFQERIALMGGVIVDRGKVQEARDRRDDAAASLRSLIEQVQELGCLIKDLDIGLVDFPTTFRGREVYLCWKLGEPSIAYWHGVDEGFAGRKAIDQDFREHHEGDRAQ</sequence>